<name>A0A7G1G2R8_9BACT</name>
<dbReference type="AlphaFoldDB" id="A0A7G1G2R8"/>
<dbReference type="KEGG" id="ocy:OSSY52_03060"/>
<organism evidence="1 2">
    <name type="scientific">Tepiditoga spiralis</name>
    <dbReference type="NCBI Taxonomy" id="2108365"/>
    <lineage>
        <taxon>Bacteria</taxon>
        <taxon>Thermotogati</taxon>
        <taxon>Thermotogota</taxon>
        <taxon>Thermotogae</taxon>
        <taxon>Petrotogales</taxon>
        <taxon>Petrotogaceae</taxon>
        <taxon>Tepiditoga</taxon>
    </lineage>
</organism>
<dbReference type="RefSeq" id="WP_190615291.1">
    <property type="nucleotide sequence ID" value="NZ_AP018712.1"/>
</dbReference>
<evidence type="ECO:0000313" key="1">
    <source>
        <dbReference type="EMBL" id="BBE30165.1"/>
    </source>
</evidence>
<evidence type="ECO:0000313" key="2">
    <source>
        <dbReference type="Proteomes" id="UP000516361"/>
    </source>
</evidence>
<dbReference type="EMBL" id="AP018712">
    <property type="protein sequence ID" value="BBE30165.1"/>
    <property type="molecule type" value="Genomic_DNA"/>
</dbReference>
<reference evidence="1 2" key="1">
    <citation type="submission" date="2018-06" db="EMBL/GenBank/DDBJ databases">
        <title>Genome sequencing of Oceanotoga sp. sy52.</title>
        <authorList>
            <person name="Mori K."/>
        </authorList>
    </citation>
    <scope>NUCLEOTIDE SEQUENCE [LARGE SCALE GENOMIC DNA]</scope>
    <source>
        <strain evidence="2">sy52</strain>
    </source>
</reference>
<sequence>MKSFVKYFNDLHGAFHNDLNLQKNIYEIPKLFNKHVSILLKSIYSDLSKNILTDIYFDESSEKHFIISDELLEIIKEDWNNSDLKVLIEKMAKETYDRIIHLKKDNDKTETYRKI</sequence>
<proteinExistence type="predicted"/>
<dbReference type="InParanoid" id="A0A7G1G2R8"/>
<dbReference type="Proteomes" id="UP000516361">
    <property type="component" value="Chromosome"/>
</dbReference>
<protein>
    <submittedName>
        <fullName evidence="1">Uncharacterized protein</fullName>
    </submittedName>
</protein>
<gene>
    <name evidence="1" type="ORF">OSSY52_03060</name>
</gene>
<keyword evidence="2" id="KW-1185">Reference proteome</keyword>
<accession>A0A7G1G2R8</accession>